<dbReference type="InterPro" id="IPR006741">
    <property type="entry name" value="AgrB"/>
</dbReference>
<evidence type="ECO:0000256" key="2">
    <source>
        <dbReference type="ARBA" id="ARBA00022654"/>
    </source>
</evidence>
<feature type="transmembrane region" description="Helical" evidence="8">
    <location>
        <begin position="135"/>
        <end position="164"/>
    </location>
</feature>
<dbReference type="EMBL" id="JABFOR010000001">
    <property type="protein sequence ID" value="NOJ69019.1"/>
    <property type="molecule type" value="Genomic_DNA"/>
</dbReference>
<evidence type="ECO:0000256" key="8">
    <source>
        <dbReference type="SAM" id="Phobius"/>
    </source>
</evidence>
<evidence type="ECO:0000256" key="1">
    <source>
        <dbReference type="ARBA" id="ARBA00022475"/>
    </source>
</evidence>
<evidence type="ECO:0008006" key="11">
    <source>
        <dbReference type="Google" id="ProtNLM"/>
    </source>
</evidence>
<dbReference type="SMART" id="SM00793">
    <property type="entry name" value="AgrB"/>
    <property type="match status" value="1"/>
</dbReference>
<name>A0AAP6ZQV0_PAEAL</name>
<dbReference type="Proteomes" id="UP000552038">
    <property type="component" value="Unassembled WGS sequence"/>
</dbReference>
<dbReference type="GO" id="GO:0006508">
    <property type="term" value="P:proteolysis"/>
    <property type="evidence" value="ECO:0007669"/>
    <property type="project" value="UniProtKB-KW"/>
</dbReference>
<keyword evidence="5" id="KW-0378">Hydrolase</keyword>
<proteinExistence type="predicted"/>
<keyword evidence="2" id="KW-0673">Quorum sensing</keyword>
<dbReference type="GO" id="GO:0008233">
    <property type="term" value="F:peptidase activity"/>
    <property type="evidence" value="ECO:0007669"/>
    <property type="project" value="UniProtKB-KW"/>
</dbReference>
<organism evidence="9 10">
    <name type="scientific">Paenibacillus alvei</name>
    <name type="common">Bacillus alvei</name>
    <dbReference type="NCBI Taxonomy" id="44250"/>
    <lineage>
        <taxon>Bacteria</taxon>
        <taxon>Bacillati</taxon>
        <taxon>Bacillota</taxon>
        <taxon>Bacilli</taxon>
        <taxon>Bacillales</taxon>
        <taxon>Paenibacillaceae</taxon>
        <taxon>Paenibacillus</taxon>
    </lineage>
</organism>
<reference evidence="9 10" key="1">
    <citation type="submission" date="2020-05" db="EMBL/GenBank/DDBJ databases">
        <title>Whole genome sequencing and identification of novel metabolites from Paenibacillus alvei strain JR949.</title>
        <authorList>
            <person name="Rajendhran J."/>
            <person name="Sree Pranav P."/>
            <person name="Mahalakshmi B."/>
            <person name="Karthikeyan R."/>
        </authorList>
    </citation>
    <scope>NUCLEOTIDE SEQUENCE [LARGE SCALE GENOMIC DNA]</scope>
    <source>
        <strain evidence="9 10">JR949</strain>
    </source>
</reference>
<comment type="caution">
    <text evidence="9">The sequence shown here is derived from an EMBL/GenBank/DDBJ whole genome shotgun (WGS) entry which is preliminary data.</text>
</comment>
<feature type="transmembrane region" description="Helical" evidence="8">
    <location>
        <begin position="96"/>
        <end position="115"/>
    </location>
</feature>
<keyword evidence="3" id="KW-0645">Protease</keyword>
<keyword evidence="7 8" id="KW-0472">Membrane</keyword>
<feature type="transmembrane region" description="Helical" evidence="8">
    <location>
        <begin position="24"/>
        <end position="48"/>
    </location>
</feature>
<dbReference type="RefSeq" id="WP_163978160.1">
    <property type="nucleotide sequence ID" value="NZ_JABFOR010000001.1"/>
</dbReference>
<feature type="transmembrane region" description="Helical" evidence="8">
    <location>
        <begin position="68"/>
        <end position="89"/>
    </location>
</feature>
<evidence type="ECO:0000313" key="10">
    <source>
        <dbReference type="Proteomes" id="UP000552038"/>
    </source>
</evidence>
<sequence length="183" mass="20133">MIEQISKFLAAFLRRNGSHVSHEVLTYAFANILNIFFVTTSSITIGFISGRPIDTIVSLLAFGVIRHFSGGLHAKTMDLCFIVSTLIIVVPPHIMLSTNAVLGISIFGLICYILFAPNVTEYLSSTNDHKLRNKLISVLMVGANIYIQSSTLALVYLAQALLIIPHSRKGAKYHEKTIGKDNI</sequence>
<keyword evidence="1" id="KW-1003">Cell membrane</keyword>
<keyword evidence="6 8" id="KW-1133">Transmembrane helix</keyword>
<dbReference type="Pfam" id="PF04647">
    <property type="entry name" value="AgrB"/>
    <property type="match status" value="1"/>
</dbReference>
<evidence type="ECO:0000256" key="6">
    <source>
        <dbReference type="ARBA" id="ARBA00022989"/>
    </source>
</evidence>
<evidence type="ECO:0000256" key="4">
    <source>
        <dbReference type="ARBA" id="ARBA00022692"/>
    </source>
</evidence>
<dbReference type="GO" id="GO:0016020">
    <property type="term" value="C:membrane"/>
    <property type="evidence" value="ECO:0007669"/>
    <property type="project" value="InterPro"/>
</dbReference>
<evidence type="ECO:0000256" key="5">
    <source>
        <dbReference type="ARBA" id="ARBA00022801"/>
    </source>
</evidence>
<evidence type="ECO:0000256" key="7">
    <source>
        <dbReference type="ARBA" id="ARBA00023136"/>
    </source>
</evidence>
<keyword evidence="4 8" id="KW-0812">Transmembrane</keyword>
<accession>A0AAP6ZQV0</accession>
<dbReference type="AlphaFoldDB" id="A0AAP6ZQV0"/>
<evidence type="ECO:0000256" key="3">
    <source>
        <dbReference type="ARBA" id="ARBA00022670"/>
    </source>
</evidence>
<dbReference type="GO" id="GO:0009372">
    <property type="term" value="P:quorum sensing"/>
    <property type="evidence" value="ECO:0007669"/>
    <property type="project" value="UniProtKB-KW"/>
</dbReference>
<protein>
    <recommendedName>
        <fullName evidence="11">Accessory gene regulator B</fullName>
    </recommendedName>
</protein>
<evidence type="ECO:0000313" key="9">
    <source>
        <dbReference type="EMBL" id="NOJ69019.1"/>
    </source>
</evidence>
<gene>
    <name evidence="9" type="ORF">HMI46_00435</name>
</gene>